<gene>
    <name evidence="1" type="ORF">CLUMA_CG003337</name>
</gene>
<proteinExistence type="predicted"/>
<organism evidence="1 2">
    <name type="scientific">Clunio marinus</name>
    <dbReference type="NCBI Taxonomy" id="568069"/>
    <lineage>
        <taxon>Eukaryota</taxon>
        <taxon>Metazoa</taxon>
        <taxon>Ecdysozoa</taxon>
        <taxon>Arthropoda</taxon>
        <taxon>Hexapoda</taxon>
        <taxon>Insecta</taxon>
        <taxon>Pterygota</taxon>
        <taxon>Neoptera</taxon>
        <taxon>Endopterygota</taxon>
        <taxon>Diptera</taxon>
        <taxon>Nematocera</taxon>
        <taxon>Chironomoidea</taxon>
        <taxon>Chironomidae</taxon>
        <taxon>Clunio</taxon>
    </lineage>
</organism>
<accession>A0A1J1HNB4</accession>
<dbReference type="Proteomes" id="UP000183832">
    <property type="component" value="Unassembled WGS sequence"/>
</dbReference>
<evidence type="ECO:0000313" key="1">
    <source>
        <dbReference type="EMBL" id="CRK89541.1"/>
    </source>
</evidence>
<sequence length="96" mass="10712">MIAKVAAPYSEYINDCENKVFDEFMQASSSCTSNTSKLTITNAKLMMLTLFKRLRDSDLSKYCLRHSAAIGDAELLHKYACHHSNGQLHGKAVNVN</sequence>
<reference evidence="1 2" key="1">
    <citation type="submission" date="2015-04" db="EMBL/GenBank/DDBJ databases">
        <authorList>
            <person name="Syromyatnikov M.Y."/>
            <person name="Popov V.N."/>
        </authorList>
    </citation>
    <scope>NUCLEOTIDE SEQUENCE [LARGE SCALE GENOMIC DNA]</scope>
</reference>
<evidence type="ECO:0000313" key="2">
    <source>
        <dbReference type="Proteomes" id="UP000183832"/>
    </source>
</evidence>
<protein>
    <submittedName>
        <fullName evidence="1">CLUMA_CG003337, isoform A</fullName>
    </submittedName>
</protein>
<name>A0A1J1HNB4_9DIPT</name>
<dbReference type="AlphaFoldDB" id="A0A1J1HNB4"/>
<keyword evidence="2" id="KW-1185">Reference proteome</keyword>
<dbReference type="EMBL" id="CVRI01000013">
    <property type="protein sequence ID" value="CRK89541.1"/>
    <property type="molecule type" value="Genomic_DNA"/>
</dbReference>